<evidence type="ECO:0000313" key="3">
    <source>
        <dbReference type="Proteomes" id="UP000199569"/>
    </source>
</evidence>
<dbReference type="Pfam" id="PF10003">
    <property type="entry name" value="DUF2244"/>
    <property type="match status" value="1"/>
</dbReference>
<proteinExistence type="predicted"/>
<dbReference type="OrthoDB" id="9808190at2"/>
<keyword evidence="3" id="KW-1185">Reference proteome</keyword>
<keyword evidence="1" id="KW-1133">Transmembrane helix</keyword>
<feature type="transmembrane region" description="Helical" evidence="1">
    <location>
        <begin position="61"/>
        <end position="80"/>
    </location>
</feature>
<dbReference type="PIRSF" id="PIRSF032162">
    <property type="entry name" value="UCP032162_imp"/>
    <property type="match status" value="1"/>
</dbReference>
<reference evidence="2 3" key="1">
    <citation type="submission" date="2016-10" db="EMBL/GenBank/DDBJ databases">
        <authorList>
            <person name="de Groot N.N."/>
        </authorList>
    </citation>
    <scope>NUCLEOTIDE SEQUENCE [LARGE SCALE GENOMIC DNA]</scope>
    <source>
        <strain evidence="2 3">CGMCC 1.7666</strain>
    </source>
</reference>
<dbReference type="InterPro" id="IPR019253">
    <property type="entry name" value="DUF2244_TM"/>
</dbReference>
<name>A0A1G5LAB6_9HYPH</name>
<dbReference type="RefSeq" id="WP_091138798.1">
    <property type="nucleotide sequence ID" value="NZ_FMVJ01000016.1"/>
</dbReference>
<dbReference type="STRING" id="549386.SAMN02927923_04080"/>
<evidence type="ECO:0000256" key="1">
    <source>
        <dbReference type="SAM" id="Phobius"/>
    </source>
</evidence>
<dbReference type="AlphaFoldDB" id="A0A1G5LAB6"/>
<dbReference type="InterPro" id="IPR016990">
    <property type="entry name" value="UCP032162_TM"/>
</dbReference>
<keyword evidence="1" id="KW-0812">Transmembrane</keyword>
<feature type="transmembrane region" description="Helical" evidence="1">
    <location>
        <begin position="35"/>
        <end position="55"/>
    </location>
</feature>
<accession>A0A1G5LAB6</accession>
<keyword evidence="1" id="KW-0472">Membrane</keyword>
<gene>
    <name evidence="2" type="ORF">SAMN02927923_04080</name>
</gene>
<sequence>MTGSKATFGDGADRYQEPVFSAVIRPHRSLSPQGFRIVMMLVCLVSIVASLPFVIMGFWPVAGFFGLDFIGLYIAFRVSYRQARAFELLELTPLRLLFRKVSERGEAREWLFNPLWTRLDREMDEEFGLQKLALASRNERVVIARDLSPEERETFADAFSRALSDVKRGY</sequence>
<dbReference type="Proteomes" id="UP000199569">
    <property type="component" value="Unassembled WGS sequence"/>
</dbReference>
<organism evidence="2 3">
    <name type="scientific">Microvirga guangxiensis</name>
    <dbReference type="NCBI Taxonomy" id="549386"/>
    <lineage>
        <taxon>Bacteria</taxon>
        <taxon>Pseudomonadati</taxon>
        <taxon>Pseudomonadota</taxon>
        <taxon>Alphaproteobacteria</taxon>
        <taxon>Hyphomicrobiales</taxon>
        <taxon>Methylobacteriaceae</taxon>
        <taxon>Microvirga</taxon>
    </lineage>
</organism>
<protein>
    <submittedName>
        <fullName evidence="2">Uncharacterized membrane protein</fullName>
    </submittedName>
</protein>
<evidence type="ECO:0000313" key="2">
    <source>
        <dbReference type="EMBL" id="SCZ09835.1"/>
    </source>
</evidence>
<dbReference type="EMBL" id="FMVJ01000016">
    <property type="protein sequence ID" value="SCZ09835.1"/>
    <property type="molecule type" value="Genomic_DNA"/>
</dbReference>